<evidence type="ECO:0008006" key="3">
    <source>
        <dbReference type="Google" id="ProtNLM"/>
    </source>
</evidence>
<evidence type="ECO:0000313" key="1">
    <source>
        <dbReference type="EMBL" id="OHA28732.1"/>
    </source>
</evidence>
<evidence type="ECO:0000313" key="2">
    <source>
        <dbReference type="Proteomes" id="UP000178089"/>
    </source>
</evidence>
<dbReference type="Gene3D" id="3.40.50.450">
    <property type="match status" value="1"/>
</dbReference>
<gene>
    <name evidence="1" type="ORF">A3F51_03095</name>
</gene>
<name>A0A1G2N083_9BACT</name>
<accession>A0A1G2N083</accession>
<dbReference type="SUPFAM" id="SSF52309">
    <property type="entry name" value="N-(deoxy)ribosyltransferase-like"/>
    <property type="match status" value="1"/>
</dbReference>
<sequence>MKIYVSHSRSFDFVNELYLPIRKSALNEKHTFFLPHENGRSLNSKEDIKNSDLILAEVSFPSTGQGIELGWADSCTVPIVCIYKDGCDFSPSLKSIIKDFVTYNDSNDFISKLEELLVSMN</sequence>
<dbReference type="EMBL" id="MHRT01000010">
    <property type="protein sequence ID" value="OHA28732.1"/>
    <property type="molecule type" value="Genomic_DNA"/>
</dbReference>
<dbReference type="Proteomes" id="UP000178089">
    <property type="component" value="Unassembled WGS sequence"/>
</dbReference>
<dbReference type="AlphaFoldDB" id="A0A1G2N083"/>
<comment type="caution">
    <text evidence="1">The sequence shown here is derived from an EMBL/GenBank/DDBJ whole genome shotgun (WGS) entry which is preliminary data.</text>
</comment>
<proteinExistence type="predicted"/>
<protein>
    <recommendedName>
        <fullName evidence="3">Nucleoside 2-deoxyribosyltransferase</fullName>
    </recommendedName>
</protein>
<organism evidence="1 2">
    <name type="scientific">Candidatus Taylorbacteria bacterium RIFCSPHIGHO2_12_FULL_45_16</name>
    <dbReference type="NCBI Taxonomy" id="1802315"/>
    <lineage>
        <taxon>Bacteria</taxon>
        <taxon>Candidatus Tayloriibacteriota</taxon>
    </lineage>
</organism>
<reference evidence="1 2" key="1">
    <citation type="journal article" date="2016" name="Nat. Commun.">
        <title>Thousands of microbial genomes shed light on interconnected biogeochemical processes in an aquifer system.</title>
        <authorList>
            <person name="Anantharaman K."/>
            <person name="Brown C.T."/>
            <person name="Hug L.A."/>
            <person name="Sharon I."/>
            <person name="Castelle C.J."/>
            <person name="Probst A.J."/>
            <person name="Thomas B.C."/>
            <person name="Singh A."/>
            <person name="Wilkins M.J."/>
            <person name="Karaoz U."/>
            <person name="Brodie E.L."/>
            <person name="Williams K.H."/>
            <person name="Hubbard S.S."/>
            <person name="Banfield J.F."/>
        </authorList>
    </citation>
    <scope>NUCLEOTIDE SEQUENCE [LARGE SCALE GENOMIC DNA]</scope>
</reference>
<dbReference type="STRING" id="1802315.A3F51_03095"/>